<proteinExistence type="predicted"/>
<name>A0A0A9EUR2_ARUDO</name>
<evidence type="ECO:0000313" key="1">
    <source>
        <dbReference type="EMBL" id="JAE04480.1"/>
    </source>
</evidence>
<reference evidence="1" key="1">
    <citation type="submission" date="2014-09" db="EMBL/GenBank/DDBJ databases">
        <authorList>
            <person name="Magalhaes I.L.F."/>
            <person name="Oliveira U."/>
            <person name="Santos F.R."/>
            <person name="Vidigal T.H.D.A."/>
            <person name="Brescovit A.D."/>
            <person name="Santos A.J."/>
        </authorList>
    </citation>
    <scope>NUCLEOTIDE SEQUENCE</scope>
    <source>
        <tissue evidence="1">Shoot tissue taken approximately 20 cm above the soil surface</tissue>
    </source>
</reference>
<reference evidence="1" key="2">
    <citation type="journal article" date="2015" name="Data Brief">
        <title>Shoot transcriptome of the giant reed, Arundo donax.</title>
        <authorList>
            <person name="Barrero R.A."/>
            <person name="Guerrero F.D."/>
            <person name="Moolhuijzen P."/>
            <person name="Goolsby J.A."/>
            <person name="Tidwell J."/>
            <person name="Bellgard S.E."/>
            <person name="Bellgard M.I."/>
        </authorList>
    </citation>
    <scope>NUCLEOTIDE SEQUENCE</scope>
    <source>
        <tissue evidence="1">Shoot tissue taken approximately 20 cm above the soil surface</tissue>
    </source>
</reference>
<organism evidence="1">
    <name type="scientific">Arundo donax</name>
    <name type="common">Giant reed</name>
    <name type="synonym">Donax arundinaceus</name>
    <dbReference type="NCBI Taxonomy" id="35708"/>
    <lineage>
        <taxon>Eukaryota</taxon>
        <taxon>Viridiplantae</taxon>
        <taxon>Streptophyta</taxon>
        <taxon>Embryophyta</taxon>
        <taxon>Tracheophyta</taxon>
        <taxon>Spermatophyta</taxon>
        <taxon>Magnoliopsida</taxon>
        <taxon>Liliopsida</taxon>
        <taxon>Poales</taxon>
        <taxon>Poaceae</taxon>
        <taxon>PACMAD clade</taxon>
        <taxon>Arundinoideae</taxon>
        <taxon>Arundineae</taxon>
        <taxon>Arundo</taxon>
    </lineage>
</organism>
<accession>A0A0A9EUR2</accession>
<protein>
    <submittedName>
        <fullName evidence="1">Uncharacterized protein</fullName>
    </submittedName>
</protein>
<dbReference type="EMBL" id="GBRH01193416">
    <property type="protein sequence ID" value="JAE04480.1"/>
    <property type="molecule type" value="Transcribed_RNA"/>
</dbReference>
<dbReference type="AlphaFoldDB" id="A0A0A9EUR2"/>
<sequence>MYNPNLSNSSLLYVCGRTLKAFDPLMFTKAVKFIVW</sequence>